<dbReference type="OrthoDB" id="9979195at2759"/>
<feature type="transmembrane region" description="Helical" evidence="9">
    <location>
        <begin position="363"/>
        <end position="383"/>
    </location>
</feature>
<keyword evidence="4 9" id="KW-0812">Transmembrane</keyword>
<feature type="transmembrane region" description="Helical" evidence="9">
    <location>
        <begin position="87"/>
        <end position="106"/>
    </location>
</feature>
<keyword evidence="6 9" id="KW-1133">Transmembrane helix</keyword>
<organism>
    <name type="scientific">Culex quinquefasciatus</name>
    <name type="common">Southern house mosquito</name>
    <name type="synonym">Culex pungens</name>
    <dbReference type="NCBI Taxonomy" id="7176"/>
    <lineage>
        <taxon>Eukaryota</taxon>
        <taxon>Metazoa</taxon>
        <taxon>Ecdysozoa</taxon>
        <taxon>Arthropoda</taxon>
        <taxon>Hexapoda</taxon>
        <taxon>Insecta</taxon>
        <taxon>Pterygota</taxon>
        <taxon>Neoptera</taxon>
        <taxon>Endopterygota</taxon>
        <taxon>Diptera</taxon>
        <taxon>Nematocera</taxon>
        <taxon>Culicoidea</taxon>
        <taxon>Culicidae</taxon>
        <taxon>Culicinae</taxon>
        <taxon>Culicini</taxon>
        <taxon>Culex</taxon>
        <taxon>Culex</taxon>
    </lineage>
</organism>
<dbReference type="HOGENOM" id="CLU_023360_5_0_1"/>
<dbReference type="GO" id="GO:0005789">
    <property type="term" value="C:endoplasmic reticulum membrane"/>
    <property type="evidence" value="ECO:0007669"/>
    <property type="project" value="UniProtKB-SubCell"/>
</dbReference>
<evidence type="ECO:0000256" key="5">
    <source>
        <dbReference type="ARBA" id="ARBA00022824"/>
    </source>
</evidence>
<keyword evidence="7 9" id="KW-0472">Membrane</keyword>
<evidence type="ECO:0000256" key="1">
    <source>
        <dbReference type="ARBA" id="ARBA00004477"/>
    </source>
</evidence>
<reference evidence="11" key="2">
    <citation type="submission" date="2020-05" db="UniProtKB">
        <authorList>
            <consortium name="EnsemblMetazoa"/>
        </authorList>
    </citation>
    <scope>IDENTIFICATION</scope>
    <source>
        <strain evidence="11">JHB</strain>
    </source>
</reference>
<feature type="transmembrane region" description="Helical" evidence="9">
    <location>
        <begin position="180"/>
        <end position="206"/>
    </location>
</feature>
<dbReference type="VEuPathDB" id="VectorBase:CQUJHB011242"/>
<dbReference type="InterPro" id="IPR007594">
    <property type="entry name" value="RFT1"/>
</dbReference>
<dbReference type="InParanoid" id="B0WG07"/>
<accession>B0WG07</accession>
<evidence type="ECO:0000256" key="9">
    <source>
        <dbReference type="RuleBase" id="RU365067"/>
    </source>
</evidence>
<keyword evidence="12" id="KW-1185">Reference proteome</keyword>
<dbReference type="AlphaFoldDB" id="B0WG07"/>
<dbReference type="OMA" id="WPGKLFG"/>
<evidence type="ECO:0000313" key="11">
    <source>
        <dbReference type="EnsemblMetazoa" id="CPIJ006240-PA"/>
    </source>
</evidence>
<reference evidence="10" key="1">
    <citation type="submission" date="2007-03" db="EMBL/GenBank/DDBJ databases">
        <title>Annotation of Culex pipiens quinquefasciatus.</title>
        <authorList>
            <consortium name="The Broad Institute Genome Sequencing Platform"/>
            <person name="Atkinson P.W."/>
            <person name="Hemingway J."/>
            <person name="Christensen B.M."/>
            <person name="Higgs S."/>
            <person name="Kodira C."/>
            <person name="Hannick L."/>
            <person name="Megy K."/>
            <person name="O'Leary S."/>
            <person name="Pearson M."/>
            <person name="Haas B.J."/>
            <person name="Mauceli E."/>
            <person name="Wortman J.R."/>
            <person name="Lee N.H."/>
            <person name="Guigo R."/>
            <person name="Stanke M."/>
            <person name="Alvarado L."/>
            <person name="Amedeo P."/>
            <person name="Antoine C.H."/>
            <person name="Arensburger P."/>
            <person name="Bidwell S.L."/>
            <person name="Crawford M."/>
            <person name="Camaro F."/>
            <person name="Devon K."/>
            <person name="Engels R."/>
            <person name="Hammond M."/>
            <person name="Howarth C."/>
            <person name="Koehrsen M."/>
            <person name="Lawson D."/>
            <person name="Montgomery P."/>
            <person name="Nene V."/>
            <person name="Nusbaum C."/>
            <person name="Puiu D."/>
            <person name="Romero-Severson J."/>
            <person name="Severson D.W."/>
            <person name="Shumway M."/>
            <person name="Sisk P."/>
            <person name="Stolte C."/>
            <person name="Zeng Q."/>
            <person name="Eisenstadt E."/>
            <person name="Fraser-Liggett C."/>
            <person name="Strausberg R."/>
            <person name="Galagan J."/>
            <person name="Birren B."/>
            <person name="Collins F.H."/>
        </authorList>
    </citation>
    <scope>NUCLEOTIDE SEQUENCE [LARGE SCALE GENOMIC DNA]</scope>
    <source>
        <strain evidence="10">JHB</strain>
    </source>
</reference>
<dbReference type="GO" id="GO:0034203">
    <property type="term" value="P:glycolipid translocation"/>
    <property type="evidence" value="ECO:0007669"/>
    <property type="project" value="TreeGrafter"/>
</dbReference>
<evidence type="ECO:0000256" key="6">
    <source>
        <dbReference type="ARBA" id="ARBA00022989"/>
    </source>
</evidence>
<feature type="transmembrane region" description="Helical" evidence="9">
    <location>
        <begin position="496"/>
        <end position="513"/>
    </location>
</feature>
<proteinExistence type="inferred from homology"/>
<evidence type="ECO:0000256" key="8">
    <source>
        <dbReference type="ARBA" id="ARBA00045912"/>
    </source>
</evidence>
<evidence type="ECO:0000313" key="10">
    <source>
        <dbReference type="EMBL" id="EDS26648.1"/>
    </source>
</evidence>
<protein>
    <recommendedName>
        <fullName evidence="9">Protein RFT1 homolog</fullName>
    </recommendedName>
</protein>
<dbReference type="PANTHER" id="PTHR13117">
    <property type="entry name" value="ENDOPLASMIC RETICULUM MULTISPAN TRANSMEMBRANE PROTEIN-RELATED"/>
    <property type="match status" value="1"/>
</dbReference>
<dbReference type="STRING" id="7176.B0WG07"/>
<dbReference type="GO" id="GO:0006488">
    <property type="term" value="P:dolichol-linked oligosaccharide biosynthetic process"/>
    <property type="evidence" value="ECO:0007669"/>
    <property type="project" value="InterPro"/>
</dbReference>
<feature type="transmembrane region" description="Helical" evidence="9">
    <location>
        <begin position="12"/>
        <end position="35"/>
    </location>
</feature>
<evidence type="ECO:0000313" key="12">
    <source>
        <dbReference type="Proteomes" id="UP000002320"/>
    </source>
</evidence>
<dbReference type="eggNOG" id="KOG2864">
    <property type="taxonomic scope" value="Eukaryota"/>
</dbReference>
<comment type="subcellular location">
    <subcellularLocation>
        <location evidence="1 9">Endoplasmic reticulum membrane</location>
        <topology evidence="1 9">Multi-pass membrane protein</topology>
    </subcellularLocation>
</comment>
<feature type="transmembrane region" description="Helical" evidence="9">
    <location>
        <begin position="454"/>
        <end position="475"/>
    </location>
</feature>
<dbReference type="FunCoup" id="B0WG07">
    <property type="interactions" value="1397"/>
</dbReference>
<comment type="similarity">
    <text evidence="3 9">Belongs to the RFT1 family.</text>
</comment>
<feature type="transmembrane region" description="Helical" evidence="9">
    <location>
        <begin position="519"/>
        <end position="539"/>
    </location>
</feature>
<feature type="transmembrane region" description="Helical" evidence="9">
    <location>
        <begin position="118"/>
        <end position="142"/>
    </location>
</feature>
<gene>
    <name evidence="11" type="primary">6037761</name>
    <name evidence="10" type="ORF">CpipJ_CPIJ006240</name>
</gene>
<comment type="function">
    <text evidence="8 9">Intramembrane glycolipid transporter that operates in the biosynthetic pathway of dolichol-linked oligosaccharides, the glycan precursors employed in protein asparagine (N)-glycosylation. The sequential addition of sugars to dolichol pyrophosphate produces dolichol-linked oligosaccharides containing fourteen sugars, including two GlcNAcs, nine mannoses and three glucoses. Once assembled, the oligosaccharide is transferred from the lipid to nascent proteins by oligosaccharyltransferases. The assembly of dolichol-linked oligosaccharides begins on the cytosolic side of the endoplasmic reticulum membrane and finishes in its lumen. RFT1 could mediate the translocation of the cytosolically oriented intermediate DolPP-GlcNAc2Man5, produced by ALG11, into the ER lumen where dolichol-linked oligosaccharides assembly continues. However, the intramembrane lipid transporter activity could not be confirmed in vitro.</text>
</comment>
<dbReference type="EnsemblMetazoa" id="CPIJ006240-RA">
    <property type="protein sequence ID" value="CPIJ006240-PA"/>
    <property type="gene ID" value="CPIJ006240"/>
</dbReference>
<dbReference type="VEuPathDB" id="VectorBase:CPIJ006240"/>
<dbReference type="Proteomes" id="UP000002320">
    <property type="component" value="Unassembled WGS sequence"/>
</dbReference>
<dbReference type="EMBL" id="DS231922">
    <property type="protein sequence ID" value="EDS26648.1"/>
    <property type="molecule type" value="Genomic_DNA"/>
</dbReference>
<dbReference type="PANTHER" id="PTHR13117:SF5">
    <property type="entry name" value="PROTEIN RFT1 HOMOLOG"/>
    <property type="match status" value="1"/>
</dbReference>
<keyword evidence="5" id="KW-0256">Endoplasmic reticulum</keyword>
<name>B0WG07_CULQU</name>
<comment type="pathway">
    <text evidence="2">Protein modification; protein glycosylation.</text>
</comment>
<evidence type="ECO:0000256" key="4">
    <source>
        <dbReference type="ARBA" id="ARBA00022692"/>
    </source>
</evidence>
<sequence>MGRNVLASSLQNASFSIIFQIVCRCITFAINAFIVRSVGRDVLGITNVRLLLLESTLLFLAKEAILRSALSSRHNKDCSWAQLINQLWITVPACFVLSIPCLYIWLNWLSQVDDHFYVQYRFGCFAIAFACVIELTAEAPIFVSQVFCFVKLKVVMDTAHIFIRSFVFIVLVLLNKDITIYAFGIAQITSAVTIIVGNYVFFYVYIARLARYRQEQKRIDDKYELRKLFGAHYENMDDFPFTSIKEMLPGVLPNPNSAFNSELQTLVLSFAKQGFLKQVLTEGEKYVMSVSPVLTFSEQATYDVVNNMGSLAARFIFRPIEDSSYFYFTQTIAREEKLVDQNREKVNEACLVLSYVCKTVTSIGLLGFVYGQSYSGTLLLLYGGAEFVEGGLPEILLRCHCLAIVLLALNGITEGYMFATNTSKQIDTYNYYMAFFSVAFLLLSYQLTNWLGPVGFILANCCNMSFRISYSLFYIRTHLKDVSDTPLKRFLPGPRFLAVLATGGIVCKLSEAYFGGRSILYHIVVGAVCVGCTVLTWSFENRELLRTGMARYRERKMSVASEGN</sequence>
<evidence type="ECO:0000256" key="3">
    <source>
        <dbReference type="ARBA" id="ARBA00010288"/>
    </source>
</evidence>
<dbReference type="Pfam" id="PF04506">
    <property type="entry name" value="Rft-1"/>
    <property type="match status" value="1"/>
</dbReference>
<feature type="transmembrane region" description="Helical" evidence="9">
    <location>
        <begin position="395"/>
        <end position="417"/>
    </location>
</feature>
<evidence type="ECO:0000256" key="7">
    <source>
        <dbReference type="ARBA" id="ARBA00023136"/>
    </source>
</evidence>
<evidence type="ECO:0000256" key="2">
    <source>
        <dbReference type="ARBA" id="ARBA00004922"/>
    </source>
</evidence>
<feature type="transmembrane region" description="Helical" evidence="9">
    <location>
        <begin position="429"/>
        <end position="448"/>
    </location>
</feature>
<dbReference type="KEGG" id="cqu:CpipJ_CPIJ006240"/>